<name>A0A1R2AWH7_9CILI</name>
<feature type="transmembrane region" description="Helical" evidence="1">
    <location>
        <begin position="58"/>
        <end position="78"/>
    </location>
</feature>
<feature type="transmembrane region" description="Helical" evidence="1">
    <location>
        <begin position="262"/>
        <end position="279"/>
    </location>
</feature>
<evidence type="ECO:0000313" key="3">
    <source>
        <dbReference type="Proteomes" id="UP000187209"/>
    </source>
</evidence>
<keyword evidence="3" id="KW-1185">Reference proteome</keyword>
<proteinExistence type="predicted"/>
<dbReference type="EMBL" id="MPUH01001286">
    <property type="protein sequence ID" value="OMJ68750.1"/>
    <property type="molecule type" value="Genomic_DNA"/>
</dbReference>
<keyword evidence="1" id="KW-0472">Membrane</keyword>
<evidence type="ECO:0000313" key="2">
    <source>
        <dbReference type="EMBL" id="OMJ68750.1"/>
    </source>
</evidence>
<keyword evidence="1" id="KW-1133">Transmembrane helix</keyword>
<dbReference type="AlphaFoldDB" id="A0A1R2AWH7"/>
<keyword evidence="1" id="KW-0812">Transmembrane</keyword>
<feature type="transmembrane region" description="Helical" evidence="1">
    <location>
        <begin position="196"/>
        <end position="218"/>
    </location>
</feature>
<feature type="transmembrane region" description="Helical" evidence="1">
    <location>
        <begin position="153"/>
        <end position="175"/>
    </location>
</feature>
<dbReference type="Proteomes" id="UP000187209">
    <property type="component" value="Unassembled WGS sequence"/>
</dbReference>
<protein>
    <submittedName>
        <fullName evidence="2">Uncharacterized protein</fullName>
    </submittedName>
</protein>
<comment type="caution">
    <text evidence="2">The sequence shown here is derived from an EMBL/GenBank/DDBJ whole genome shotgun (WGS) entry which is preliminary data.</text>
</comment>
<feature type="transmembrane region" description="Helical" evidence="1">
    <location>
        <begin position="238"/>
        <end position="255"/>
    </location>
</feature>
<evidence type="ECO:0000256" key="1">
    <source>
        <dbReference type="SAM" id="Phobius"/>
    </source>
</evidence>
<feature type="transmembrane region" description="Helical" evidence="1">
    <location>
        <begin position="98"/>
        <end position="117"/>
    </location>
</feature>
<accession>A0A1R2AWH7</accession>
<sequence length="324" mass="37483">MDEDRPSFLTDAQRSCLINSPDEVTPVSSLVEKKTISDLPGGWLYSEYTKDKVEILRLLHLVGVSAVLFCYCFAEIWIKYTHKFNSSPFATDILFSNIAWGAVAFLSGSFIPMAFTESRYSVSFLTEKFIWLFYPTYILLGLMFLSREFKTQLPGYIISIVSLSCIFILSAFIYYKVRQINRRYKQTWLQYISGNAYISILFTMSMLDLVRVIVEFVYTNHNDEFSDFLGWKGENWTILLMTLIFGVGMTMLTMFKDPWCPGVIGFYYLGIYCNQMRYICRYNKDACSMEIQITAITLGLVAYGFIGVVMVFKKKYSKPIISTF</sequence>
<reference evidence="2 3" key="1">
    <citation type="submission" date="2016-11" db="EMBL/GenBank/DDBJ databases">
        <title>The macronuclear genome of Stentor coeruleus: a giant cell with tiny introns.</title>
        <authorList>
            <person name="Slabodnick M."/>
            <person name="Ruby J.G."/>
            <person name="Reiff S.B."/>
            <person name="Swart E.C."/>
            <person name="Gosai S."/>
            <person name="Prabakaran S."/>
            <person name="Witkowska E."/>
            <person name="Larue G.E."/>
            <person name="Fisher S."/>
            <person name="Freeman R.M."/>
            <person name="Gunawardena J."/>
            <person name="Chu W."/>
            <person name="Stover N.A."/>
            <person name="Gregory B.D."/>
            <person name="Nowacki M."/>
            <person name="Derisi J."/>
            <person name="Roy S.W."/>
            <person name="Marshall W.F."/>
            <person name="Sood P."/>
        </authorList>
    </citation>
    <scope>NUCLEOTIDE SEQUENCE [LARGE SCALE GENOMIC DNA]</scope>
    <source>
        <strain evidence="2">WM001</strain>
    </source>
</reference>
<organism evidence="2 3">
    <name type="scientific">Stentor coeruleus</name>
    <dbReference type="NCBI Taxonomy" id="5963"/>
    <lineage>
        <taxon>Eukaryota</taxon>
        <taxon>Sar</taxon>
        <taxon>Alveolata</taxon>
        <taxon>Ciliophora</taxon>
        <taxon>Postciliodesmatophora</taxon>
        <taxon>Heterotrichea</taxon>
        <taxon>Heterotrichida</taxon>
        <taxon>Stentoridae</taxon>
        <taxon>Stentor</taxon>
    </lineage>
</organism>
<feature type="transmembrane region" description="Helical" evidence="1">
    <location>
        <begin position="291"/>
        <end position="312"/>
    </location>
</feature>
<feature type="transmembrane region" description="Helical" evidence="1">
    <location>
        <begin position="129"/>
        <end position="147"/>
    </location>
</feature>
<gene>
    <name evidence="2" type="ORF">SteCoe_33708</name>
</gene>